<dbReference type="EMBL" id="PUHZ01000015">
    <property type="protein sequence ID" value="PQO45297.1"/>
    <property type="molecule type" value="Genomic_DNA"/>
</dbReference>
<evidence type="ECO:0000259" key="5">
    <source>
        <dbReference type="Pfam" id="PF07637"/>
    </source>
</evidence>
<dbReference type="Pfam" id="PF07624">
    <property type="entry name" value="PSD2"/>
    <property type="match status" value="1"/>
</dbReference>
<accession>A0A2S8GLI4</accession>
<dbReference type="Pfam" id="PF07627">
    <property type="entry name" value="PSCyt3"/>
    <property type="match status" value="1"/>
</dbReference>
<protein>
    <recommendedName>
        <fullName evidence="8">Cytochrome c domain-containing protein</fullName>
    </recommendedName>
</protein>
<dbReference type="InterPro" id="IPR013043">
    <property type="entry name" value="DUF1595"/>
</dbReference>
<comment type="caution">
    <text evidence="6">The sequence shown here is derived from an EMBL/GenBank/DDBJ whole genome shotgun (WGS) entry which is preliminary data.</text>
</comment>
<evidence type="ECO:0000259" key="3">
    <source>
        <dbReference type="Pfam" id="PF07627"/>
    </source>
</evidence>
<feature type="domain" description="DUF1595" evidence="5">
    <location>
        <begin position="366"/>
        <end position="426"/>
    </location>
</feature>
<evidence type="ECO:0000313" key="6">
    <source>
        <dbReference type="EMBL" id="PQO45297.1"/>
    </source>
</evidence>
<proteinExistence type="predicted"/>
<dbReference type="AlphaFoldDB" id="A0A2S8GLI4"/>
<evidence type="ECO:0000259" key="4">
    <source>
        <dbReference type="Pfam" id="PF07631"/>
    </source>
</evidence>
<name>A0A2S8GLI4_9BACT</name>
<dbReference type="Pfam" id="PF07631">
    <property type="entry name" value="PSD4"/>
    <property type="match status" value="1"/>
</dbReference>
<dbReference type="Pfam" id="PF07626">
    <property type="entry name" value="PSD3"/>
    <property type="match status" value="1"/>
</dbReference>
<organism evidence="6 7">
    <name type="scientific">Blastopirellula marina</name>
    <dbReference type="NCBI Taxonomy" id="124"/>
    <lineage>
        <taxon>Bacteria</taxon>
        <taxon>Pseudomonadati</taxon>
        <taxon>Planctomycetota</taxon>
        <taxon>Planctomycetia</taxon>
        <taxon>Pirellulales</taxon>
        <taxon>Pirellulaceae</taxon>
        <taxon>Blastopirellula</taxon>
    </lineage>
</organism>
<evidence type="ECO:0000313" key="7">
    <source>
        <dbReference type="Proteomes" id="UP000237819"/>
    </source>
</evidence>
<dbReference type="InterPro" id="IPR011478">
    <property type="entry name" value="DUF1585"/>
</dbReference>
<dbReference type="InterPro" id="IPR013036">
    <property type="entry name" value="DUF1587"/>
</dbReference>
<sequence>MMGVATCLTPSHPPSFPDGALSMPFAARSIRFVFPVASFVSFPLLALALEPEAPNHFEQHIRPLVEQYCVACHDPEDPNSHVDFLKAQSTADLQQHRGIWASVSAQLRNRTMPPPDEEQPSENERLEVATWIDDHLRATACQLGPYAGNVTTRRLNRLEYENTIRDLVGPELGFDETFPTDGGGGEGFNNNGETLFLPPMLMERYVEAAQQILDAAIITPKLSEVLEGEDFLPSTPSSESKVRAIEPGQQITAGVVIYVAGDYELSVDTINDSQEASKLVLKLDGLPADRFPLDAKYKEQSFSTTVRLNRGFHALAVRNPKEQPSVGVRRLKVKEVGIRRPDKAQQFHDRLFQAEDGKYERNREAAEKLIRRFTSQAFRRPVSDDELQPFLSLYDRAAQRDDPYEERIKLALKGVLISPHFLFRIENVPESKSITPITDYELATRLSYFLWSSMPDDRLFDLARAGKLHQTPVLKAEVRRMLQDEKADQFYATFTGQWLGTKEVGGSISPVSGQFRDVYSSELAADFRAEAIQMVAYMIRENRSILEFLDADYCFVNQRLAKHYGLPKVKGSQLRKVSVDNGQRGGLFGLGGVHMVTSYPQRTSPVLRGAWVLETLLGTPVPSPPADVPALPKKANSKAKLTFRQQLEKHRDNAACAACHDLIDPIGFGLDNYDIFGRWRDKTENGKPVDATGKLPSGQTFEGPSELKQILLARRQEFTRHLSRKVLGYALGRSLEDPDSCTIESLVTELENNDYRFQTLLESIVVSTPFRNRQRAAVDHH</sequence>
<evidence type="ECO:0000259" key="1">
    <source>
        <dbReference type="Pfam" id="PF07624"/>
    </source>
</evidence>
<gene>
    <name evidence="6" type="ORF">C5Y93_15195</name>
</gene>
<feature type="domain" description="DUF1585" evidence="1">
    <location>
        <begin position="697"/>
        <end position="770"/>
    </location>
</feature>
<feature type="domain" description="DUF1588" evidence="3">
    <location>
        <begin position="584"/>
        <end position="682"/>
    </location>
</feature>
<dbReference type="InterPro" id="IPR013039">
    <property type="entry name" value="DUF1588"/>
</dbReference>
<reference evidence="6 7" key="1">
    <citation type="submission" date="2018-02" db="EMBL/GenBank/DDBJ databases">
        <title>Comparative genomes isolates from brazilian mangrove.</title>
        <authorList>
            <person name="Araujo J.E."/>
            <person name="Taketani R.G."/>
            <person name="Silva M.C.P."/>
            <person name="Loureco M.V."/>
            <person name="Andreote F.D."/>
        </authorList>
    </citation>
    <scope>NUCLEOTIDE SEQUENCE [LARGE SCALE GENOMIC DNA]</scope>
    <source>
        <strain evidence="6 7">Nap-Phe MGV</strain>
    </source>
</reference>
<dbReference type="InterPro" id="IPR013042">
    <property type="entry name" value="DUF1592"/>
</dbReference>
<feature type="domain" description="DUF1592" evidence="4">
    <location>
        <begin position="437"/>
        <end position="566"/>
    </location>
</feature>
<feature type="domain" description="DUF1587" evidence="2">
    <location>
        <begin position="153"/>
        <end position="217"/>
    </location>
</feature>
<dbReference type="Pfam" id="PF07637">
    <property type="entry name" value="PSD5"/>
    <property type="match status" value="1"/>
</dbReference>
<evidence type="ECO:0000259" key="2">
    <source>
        <dbReference type="Pfam" id="PF07626"/>
    </source>
</evidence>
<evidence type="ECO:0008006" key="8">
    <source>
        <dbReference type="Google" id="ProtNLM"/>
    </source>
</evidence>
<dbReference type="Proteomes" id="UP000237819">
    <property type="component" value="Unassembled WGS sequence"/>
</dbReference>